<name>C0XJK3_LENH9</name>
<gene>
    <name evidence="1" type="ORF">HMPREF0519_1414</name>
</gene>
<proteinExistence type="predicted"/>
<accession>C0XJK3</accession>
<evidence type="ECO:0000313" key="2">
    <source>
        <dbReference type="Proteomes" id="UP000003752"/>
    </source>
</evidence>
<organism evidence="1 2">
    <name type="scientific">Lentilactobacillus hilgardii (strain ATCC 8290 / DSM 20176 / CCUG 30140 / JCM 1155 / KCTC 3500 / NBRC 15886 / NCIMB 8040 / NRRL B-1843 / 9)</name>
    <dbReference type="NCBI Taxonomy" id="1423757"/>
    <lineage>
        <taxon>Bacteria</taxon>
        <taxon>Bacillati</taxon>
        <taxon>Bacillota</taxon>
        <taxon>Bacilli</taxon>
        <taxon>Lactobacillales</taxon>
        <taxon>Lactobacillaceae</taxon>
        <taxon>Lentilactobacillus</taxon>
    </lineage>
</organism>
<dbReference type="PATRIC" id="fig|1423757.3.peg.1605"/>
<sequence length="74" mass="8697">MGISFTKYLNRFRISKTRQLLKNTGEPITAKQIEQQRVEKSSRKITFPDNIKAVKNLKLKHRLAIFFCRGDVFV</sequence>
<protein>
    <submittedName>
        <fullName evidence="1">Uncharacterized protein</fullName>
    </submittedName>
</protein>
<dbReference type="HOGENOM" id="CLU_2683200_0_0_9"/>
<dbReference type="AlphaFoldDB" id="C0XJK3"/>
<reference evidence="1 2" key="1">
    <citation type="submission" date="2009-01" db="EMBL/GenBank/DDBJ databases">
        <authorList>
            <person name="Qin X."/>
            <person name="Bachman B."/>
            <person name="Battles P."/>
            <person name="Bell A."/>
            <person name="Bess C."/>
            <person name="Bickham C."/>
            <person name="Chaboub L."/>
            <person name="Chen D."/>
            <person name="Coyle M."/>
            <person name="Deiros D.R."/>
            <person name="Dinh H."/>
            <person name="Forbes L."/>
            <person name="Fowler G."/>
            <person name="Francisco L."/>
            <person name="Fu Q."/>
            <person name="Gubbala S."/>
            <person name="Hale W."/>
            <person name="Han Y."/>
            <person name="Hemphill L."/>
            <person name="Highlander S.K."/>
            <person name="Hirani K."/>
            <person name="Hogues M."/>
            <person name="Jackson L."/>
            <person name="Jakkamsetti A."/>
            <person name="Javaid M."/>
            <person name="Jiang H."/>
            <person name="Korchina V."/>
            <person name="Kovar C."/>
            <person name="Lara F."/>
            <person name="Lee S."/>
            <person name="Mata R."/>
            <person name="Mathew T."/>
            <person name="Moen C."/>
            <person name="Morales K."/>
            <person name="Munidasa M."/>
            <person name="Nazareth L."/>
            <person name="Ngo R."/>
            <person name="Nguyen L."/>
            <person name="Okwuonu G."/>
            <person name="Ongeri F."/>
            <person name="Patil S."/>
            <person name="Petrosino J."/>
            <person name="Pham C."/>
            <person name="Pham P."/>
            <person name="Pu L.-L."/>
            <person name="Puazo M."/>
            <person name="Raj R."/>
            <person name="Reid J."/>
            <person name="Rouhana J."/>
            <person name="Saada N."/>
            <person name="Shang Y."/>
            <person name="Simmons D."/>
            <person name="Thornton R."/>
            <person name="Warren J."/>
            <person name="Weissenberger G."/>
            <person name="Zhang J."/>
            <person name="Zhang L."/>
            <person name="Zhou C."/>
            <person name="Zhu D."/>
            <person name="Muzny D."/>
            <person name="Worley K."/>
            <person name="Gibbs R."/>
        </authorList>
    </citation>
    <scope>NUCLEOTIDE SEQUENCE [LARGE SCALE GENOMIC DNA]</scope>
    <source>
        <strain evidence="2">ATCC 8290 / DSM 20176 / CCUG 30140 / JCM 1155 / KCTC 3500 / NBRC 15886 / NCIMB 8040 / NRRL B-1843 / 9</strain>
    </source>
</reference>
<dbReference type="Proteomes" id="UP000003752">
    <property type="component" value="Unassembled WGS sequence"/>
</dbReference>
<evidence type="ECO:0000313" key="1">
    <source>
        <dbReference type="EMBL" id="EEI24442.1"/>
    </source>
</evidence>
<dbReference type="EMBL" id="ACGP01000135">
    <property type="protein sequence ID" value="EEI24442.1"/>
    <property type="molecule type" value="Genomic_DNA"/>
</dbReference>
<comment type="caution">
    <text evidence="1">The sequence shown here is derived from an EMBL/GenBank/DDBJ whole genome shotgun (WGS) entry which is preliminary data.</text>
</comment>
<keyword evidence="2" id="KW-1185">Reference proteome</keyword>